<organism evidence="1 2">
    <name type="scientific">Clostridium saccharobutylicum</name>
    <dbReference type="NCBI Taxonomy" id="169679"/>
    <lineage>
        <taxon>Bacteria</taxon>
        <taxon>Bacillati</taxon>
        <taxon>Bacillota</taxon>
        <taxon>Clostridia</taxon>
        <taxon>Eubacteriales</taxon>
        <taxon>Clostridiaceae</taxon>
        <taxon>Clostridium</taxon>
    </lineage>
</organism>
<evidence type="ECO:0000313" key="1">
    <source>
        <dbReference type="EMBL" id="OOM05886.1"/>
    </source>
</evidence>
<protein>
    <submittedName>
        <fullName evidence="1">Uncharacterized protein</fullName>
    </submittedName>
</protein>
<reference evidence="1 2" key="1">
    <citation type="submission" date="2016-05" db="EMBL/GenBank/DDBJ databases">
        <title>Microbial solvent formation.</title>
        <authorList>
            <person name="Poehlein A."/>
            <person name="Montoya Solano J.D."/>
            <person name="Flitsch S."/>
            <person name="Krabben P."/>
            <person name="Duerre P."/>
            <person name="Daniel R."/>
        </authorList>
    </citation>
    <scope>NUCLEOTIDE SEQUENCE [LARGE SCALE GENOMIC DNA]</scope>
    <source>
        <strain evidence="1 2">L1-8</strain>
    </source>
</reference>
<gene>
    <name evidence="1" type="ORF">CLOSAC_44650</name>
</gene>
<dbReference type="RefSeq" id="WP_077867420.1">
    <property type="nucleotide sequence ID" value="NZ_LZYZ01000011.1"/>
</dbReference>
<dbReference type="EMBL" id="LZYZ01000011">
    <property type="protein sequence ID" value="OOM05886.1"/>
    <property type="molecule type" value="Genomic_DNA"/>
</dbReference>
<evidence type="ECO:0000313" key="2">
    <source>
        <dbReference type="Proteomes" id="UP000191154"/>
    </source>
</evidence>
<sequence>MELFHEYKNKYFHLVFRILNLAKNGLYKDEIIRLIENEEYDEKVIGKDFKTFEGMLLNQYSKEANFNFLEEREGQYYSILNNEDSIPLKVRFSKLERYWFNGMIKEPVVQSLLGKETLEKLETALTDVKEKGSNKVIEFTNKVQNDFDIDLEKSTKDFYIILEGIINEKPIIYSNVDKNGNEYNNQLAIPIRIEYSLKDDKFRASLYSLEENRSIMVNLHTLKEVKIAHNFNSKVKREDVLKKLKEKKYSEVPITIELEDIRGAMERCFMSFSSFERNSRTILKNKYEIDIYYYTFEEDEVVRKIMSLGPYVKVKSPGRVREIVIDKIKKAFMFETT</sequence>
<name>A0A1S8MNX4_CLOSA</name>
<dbReference type="Proteomes" id="UP000191154">
    <property type="component" value="Unassembled WGS sequence"/>
</dbReference>
<proteinExistence type="predicted"/>
<dbReference type="AlphaFoldDB" id="A0A1S8MNX4"/>
<accession>A0A1S8MNX4</accession>
<comment type="caution">
    <text evidence="1">The sequence shown here is derived from an EMBL/GenBank/DDBJ whole genome shotgun (WGS) entry which is preliminary data.</text>
</comment>